<dbReference type="EMBL" id="JBBBZM010000028">
    <property type="protein sequence ID" value="KAL0637925.1"/>
    <property type="molecule type" value="Genomic_DNA"/>
</dbReference>
<gene>
    <name evidence="3" type="ORF">Q9L58_003002</name>
</gene>
<dbReference type="Proteomes" id="UP001447188">
    <property type="component" value="Unassembled WGS sequence"/>
</dbReference>
<comment type="caution">
    <text evidence="3">The sequence shown here is derived from an EMBL/GenBank/DDBJ whole genome shotgun (WGS) entry which is preliminary data.</text>
</comment>
<feature type="compositionally biased region" description="Basic and acidic residues" evidence="1">
    <location>
        <begin position="126"/>
        <end position="144"/>
    </location>
</feature>
<feature type="chain" id="PRO_5047011488" evidence="2">
    <location>
        <begin position="20"/>
        <end position="412"/>
    </location>
</feature>
<dbReference type="PANTHER" id="PTHR36911:SF1">
    <property type="entry name" value="LIM ZINC-BINDING DOMAIN-CONTAINING PROTEIN"/>
    <property type="match status" value="1"/>
</dbReference>
<name>A0ABR3GPR7_9PEZI</name>
<feature type="compositionally biased region" description="Basic and acidic residues" evidence="1">
    <location>
        <begin position="377"/>
        <end position="387"/>
    </location>
</feature>
<feature type="region of interest" description="Disordered" evidence="1">
    <location>
        <begin position="104"/>
        <end position="169"/>
    </location>
</feature>
<feature type="compositionally biased region" description="Basic and acidic residues" evidence="1">
    <location>
        <begin position="104"/>
        <end position="116"/>
    </location>
</feature>
<evidence type="ECO:0000256" key="2">
    <source>
        <dbReference type="SAM" id="SignalP"/>
    </source>
</evidence>
<dbReference type="PANTHER" id="PTHR36911">
    <property type="entry name" value="LIM ZINC-BINDING DOMAIN-CONTAINING PROTEIN-RELATED"/>
    <property type="match status" value="1"/>
</dbReference>
<sequence>MLTTITGLLALSALGVSQGFPAALPQDLAQSYRCGHQDGNYCLHDNLESPFIVRCVNGRGVLGNCNDLFGAKGSTRNENPCYQPNQRNYNAACSNNKGVVYPENGRRPFVRPDYRPYRPPGLDISNEEHAVETSTRDAPSEKQYGRPGPGPGGYGGRPGQGGYGGGGYGGRPGQGGYGGGGYGGRPGQGGYGGGGYGGRPGQGGYGGGGYGGRPGQGGYGGNQNNNQNQNQNQNQNNNQNQNQNNNQNNNVNNNVNNNANNNQNQNANANQNANTNANANGNRVGVPPVQNDATNDEIEKRQDDPSCPEDDDSCDPTTGDGGSEPDKRTVEKRHDDPSCPEGDDSCDPTTSDPSCPEGDDSCEPELIPPGNGGGSEPGKRMVVESAKKGSGTRVETKACGMIVAMVMVMALV</sequence>
<evidence type="ECO:0000313" key="3">
    <source>
        <dbReference type="EMBL" id="KAL0637925.1"/>
    </source>
</evidence>
<organism evidence="3 4">
    <name type="scientific">Discina gigas</name>
    <dbReference type="NCBI Taxonomy" id="1032678"/>
    <lineage>
        <taxon>Eukaryota</taxon>
        <taxon>Fungi</taxon>
        <taxon>Dikarya</taxon>
        <taxon>Ascomycota</taxon>
        <taxon>Pezizomycotina</taxon>
        <taxon>Pezizomycetes</taxon>
        <taxon>Pezizales</taxon>
        <taxon>Discinaceae</taxon>
        <taxon>Discina</taxon>
    </lineage>
</organism>
<evidence type="ECO:0000256" key="1">
    <source>
        <dbReference type="SAM" id="MobiDB-lite"/>
    </source>
</evidence>
<proteinExistence type="predicted"/>
<accession>A0ABR3GPR7</accession>
<feature type="compositionally biased region" description="Gly residues" evidence="1">
    <location>
        <begin position="205"/>
        <end position="221"/>
    </location>
</feature>
<keyword evidence="4" id="KW-1185">Reference proteome</keyword>
<feature type="compositionally biased region" description="Basic and acidic residues" evidence="1">
    <location>
        <begin position="324"/>
        <end position="337"/>
    </location>
</feature>
<keyword evidence="2" id="KW-0732">Signal</keyword>
<feature type="compositionally biased region" description="Gly residues" evidence="1">
    <location>
        <begin position="151"/>
        <end position="169"/>
    </location>
</feature>
<reference evidence="3 4" key="1">
    <citation type="submission" date="2024-02" db="EMBL/GenBank/DDBJ databases">
        <title>Discinaceae phylogenomics.</title>
        <authorList>
            <person name="Dirks A.C."/>
            <person name="James T.Y."/>
        </authorList>
    </citation>
    <scope>NUCLEOTIDE SEQUENCE [LARGE SCALE GENOMIC DNA]</scope>
    <source>
        <strain evidence="3 4">ACD0624</strain>
    </source>
</reference>
<feature type="signal peptide" evidence="2">
    <location>
        <begin position="1"/>
        <end position="19"/>
    </location>
</feature>
<evidence type="ECO:0000313" key="4">
    <source>
        <dbReference type="Proteomes" id="UP001447188"/>
    </source>
</evidence>
<feature type="region of interest" description="Disordered" evidence="1">
    <location>
        <begin position="205"/>
        <end position="394"/>
    </location>
</feature>
<feature type="compositionally biased region" description="Low complexity" evidence="1">
    <location>
        <begin position="222"/>
        <end position="285"/>
    </location>
</feature>
<protein>
    <submittedName>
        <fullName evidence="3">Uncharacterized protein</fullName>
    </submittedName>
</protein>
<feature type="compositionally biased region" description="Low complexity" evidence="1">
    <location>
        <begin position="347"/>
        <end position="356"/>
    </location>
</feature>